<evidence type="ECO:0000313" key="3">
    <source>
        <dbReference type="Proteomes" id="UP001150217"/>
    </source>
</evidence>
<evidence type="ECO:0000256" key="1">
    <source>
        <dbReference type="SAM" id="MobiDB-lite"/>
    </source>
</evidence>
<comment type="caution">
    <text evidence="2">The sequence shown here is derived from an EMBL/GenBank/DDBJ whole genome shotgun (WGS) entry which is preliminary data.</text>
</comment>
<feature type="region of interest" description="Disordered" evidence="1">
    <location>
        <begin position="1"/>
        <end position="26"/>
    </location>
</feature>
<name>A0ABQ8VUH4_9AGAR</name>
<organism evidence="2 3">
    <name type="scientific">Lentinula lateritia</name>
    <dbReference type="NCBI Taxonomy" id="40482"/>
    <lineage>
        <taxon>Eukaryota</taxon>
        <taxon>Fungi</taxon>
        <taxon>Dikarya</taxon>
        <taxon>Basidiomycota</taxon>
        <taxon>Agaricomycotina</taxon>
        <taxon>Agaricomycetes</taxon>
        <taxon>Agaricomycetidae</taxon>
        <taxon>Agaricales</taxon>
        <taxon>Marasmiineae</taxon>
        <taxon>Omphalotaceae</taxon>
        <taxon>Lentinula</taxon>
    </lineage>
</organism>
<proteinExistence type="predicted"/>
<evidence type="ECO:0000313" key="2">
    <source>
        <dbReference type="EMBL" id="KAJ4500028.1"/>
    </source>
</evidence>
<dbReference type="EMBL" id="JANVFT010000008">
    <property type="protein sequence ID" value="KAJ4500028.1"/>
    <property type="molecule type" value="Genomic_DNA"/>
</dbReference>
<protein>
    <submittedName>
        <fullName evidence="2">Uncharacterized protein</fullName>
    </submittedName>
</protein>
<gene>
    <name evidence="2" type="ORF">C8R41DRAFT_863664</name>
</gene>
<feature type="compositionally biased region" description="Low complexity" evidence="1">
    <location>
        <begin position="1"/>
        <end position="15"/>
    </location>
</feature>
<keyword evidence="3" id="KW-1185">Reference proteome</keyword>
<accession>A0ABQ8VUH4</accession>
<sequence>MSSSPTTTSSSTFTSAPPPTQHQRRKSLVLIRQDIDRRDAAHNLWAEEEIQTSYTDWLHDSNDQVNQRPDSLTDRIRMQCDFLASVPSSERRVYGIKAAFYHGSPVVIVVIEDNEPLPAANDDQIFFDVHWFYGEFQWTSNTNYALPPLPPSNFGYAGTMITLIPPLTSPEPVPSILAAEPTSPSASLSTSTTNTPVTTFTAGLFLRDEYNPSQKFILSVGHPFSPRRFPLPVTEDIDLKVGWPSITYQAVKLRKYLEKAEAFIKYKSNEAAFCHVQIVGLEENVSLGDIERKKLDSLKHKYGTLQEIVRDVEAQRNLHSIQKDNVEHLSLSDTVIGHVSSAYFGYGAGGLPKIPTTVPMPLNQADHSPDVILQPISSIRDANFVDVSLTKVTQETFIPDTIPIQQFTSIKPLESGQQVSMQCSAVEEEQIGEIGALKGFFGLPDPVMLRGENEKREAKYFVQEHFIPKAEFAVKGASGSIVHTGDKAAVGMVIGHFVSLIPLCIVLPVDRLIKHVESASGVSLELVPQPYQL</sequence>
<dbReference type="Proteomes" id="UP001150217">
    <property type="component" value="Unassembled WGS sequence"/>
</dbReference>
<reference evidence="2" key="1">
    <citation type="submission" date="2022-08" db="EMBL/GenBank/DDBJ databases">
        <title>A Global Phylogenomic Analysis of the Shiitake Genus Lentinula.</title>
        <authorList>
            <consortium name="DOE Joint Genome Institute"/>
            <person name="Sierra-Patev S."/>
            <person name="Min B."/>
            <person name="Naranjo-Ortiz M."/>
            <person name="Looney B."/>
            <person name="Konkel Z."/>
            <person name="Slot J.C."/>
            <person name="Sakamoto Y."/>
            <person name="Steenwyk J.L."/>
            <person name="Rokas A."/>
            <person name="Carro J."/>
            <person name="Camarero S."/>
            <person name="Ferreira P."/>
            <person name="Molpeceres G."/>
            <person name="Ruiz-Duenas F.J."/>
            <person name="Serrano A."/>
            <person name="Henrissat B."/>
            <person name="Drula E."/>
            <person name="Hughes K.W."/>
            <person name="Mata J.L."/>
            <person name="Ishikawa N.K."/>
            <person name="Vargas-Isla R."/>
            <person name="Ushijima S."/>
            <person name="Smith C.A."/>
            <person name="Ahrendt S."/>
            <person name="Andreopoulos W."/>
            <person name="He G."/>
            <person name="Labutti K."/>
            <person name="Lipzen A."/>
            <person name="Ng V."/>
            <person name="Riley R."/>
            <person name="Sandor L."/>
            <person name="Barry K."/>
            <person name="Martinez A.T."/>
            <person name="Xiao Y."/>
            <person name="Gibbons J.G."/>
            <person name="Terashima K."/>
            <person name="Grigoriev I.V."/>
            <person name="Hibbett D.S."/>
        </authorList>
    </citation>
    <scope>NUCLEOTIDE SEQUENCE</scope>
    <source>
        <strain evidence="2">RHP3577 ss4</strain>
    </source>
</reference>